<dbReference type="RefSeq" id="WP_157582740.1">
    <property type="nucleotide sequence ID" value="NZ_WPIN01000001.1"/>
</dbReference>
<comment type="caution">
    <text evidence="2">The sequence shown here is derived from an EMBL/GenBank/DDBJ whole genome shotgun (WGS) entry which is preliminary data.</text>
</comment>
<dbReference type="Proteomes" id="UP000436006">
    <property type="component" value="Unassembled WGS sequence"/>
</dbReference>
<gene>
    <name evidence="2" type="ORF">GO755_01185</name>
</gene>
<reference evidence="2 3" key="1">
    <citation type="submission" date="2019-12" db="EMBL/GenBank/DDBJ databases">
        <title>Spirosoma sp. HMF4905 genome sequencing and assembly.</title>
        <authorList>
            <person name="Kang H."/>
            <person name="Cha I."/>
            <person name="Kim H."/>
            <person name="Joh K."/>
        </authorList>
    </citation>
    <scope>NUCLEOTIDE SEQUENCE [LARGE SCALE GENOMIC DNA]</scope>
    <source>
        <strain evidence="2 3">HMF4905</strain>
    </source>
</reference>
<evidence type="ECO:0000313" key="3">
    <source>
        <dbReference type="Proteomes" id="UP000436006"/>
    </source>
</evidence>
<evidence type="ECO:0000259" key="1">
    <source>
        <dbReference type="Pfam" id="PF19081"/>
    </source>
</evidence>
<feature type="domain" description="Ig-like" evidence="1">
    <location>
        <begin position="147"/>
        <end position="212"/>
    </location>
</feature>
<dbReference type="AlphaFoldDB" id="A0A7K1S4S8"/>
<keyword evidence="3" id="KW-1185">Reference proteome</keyword>
<protein>
    <submittedName>
        <fullName evidence="2">Gliding motility-associated C-terminal domain-containing protein</fullName>
    </submittedName>
</protein>
<dbReference type="Pfam" id="PF19081">
    <property type="entry name" value="Ig_7"/>
    <property type="match status" value="1"/>
</dbReference>
<organism evidence="2 3">
    <name type="scientific">Spirosoma arboris</name>
    <dbReference type="NCBI Taxonomy" id="2682092"/>
    <lineage>
        <taxon>Bacteria</taxon>
        <taxon>Pseudomonadati</taxon>
        <taxon>Bacteroidota</taxon>
        <taxon>Cytophagia</taxon>
        <taxon>Cytophagales</taxon>
        <taxon>Cytophagaceae</taxon>
        <taxon>Spirosoma</taxon>
    </lineage>
</organism>
<dbReference type="Pfam" id="PF13573">
    <property type="entry name" value="SprB"/>
    <property type="match status" value="1"/>
</dbReference>
<dbReference type="Pfam" id="PF13585">
    <property type="entry name" value="CHU_C"/>
    <property type="match status" value="1"/>
</dbReference>
<sequence>MIRSITIGLLLVLGLIFAESKAQPNIAGFWLGVTYPTNPNQTIYNYALQINQSNFTFSGTAQTSNPKVPFGGVAYIKGNIAGSAITFDEADKNGSTAVKNICFWHGAVTYNPVDESLIGTYKNIVNGTTCTDTSGGKVELYRVVLKSGSPICKGSPANLVVTGKNIRWYSSSSGTNLLATGNTYSPKITQTTTFYITQTLYQNESPPVPITVEVIEPAFKATSTNTGCDKANGSIEVVASGSTGWQYSLNGGAFQSTPIFSSLSPGSYTVVAKDAAGCQAAQSVSITTDTAPSISSLKSTPPHCETANGEVTVVATGGKAPLTYSIDYGVSFQSSPLFTKLAGGTYTLRARDANGCETNSAISLPAFKPMVILSTATVPTSCGQANGQANLTTSGGTSPVQYSINSTVFQTNTIFTGLKAGNYTLVARDNEGCTVTQSVSVASSSGPQLVDMSITGAACGQQNGAILITSTRAVGLDEYSLDGQLFQSSTTFTSLSGGAYTLTIRDDKNCVITQPVRVSLDCANLIHLPAAFSPNHDNYNDALTAYFTFPSLTILRFTVYDRWGTVMYNRANFALSTGEPLWDGLINGQSAPTGIYIYRMDCLFPDGTQTTYRESVALLN</sequence>
<proteinExistence type="predicted"/>
<dbReference type="InterPro" id="IPR044023">
    <property type="entry name" value="Ig_7"/>
</dbReference>
<dbReference type="InterPro" id="IPR025667">
    <property type="entry name" value="SprB_repeat"/>
</dbReference>
<evidence type="ECO:0000313" key="2">
    <source>
        <dbReference type="EMBL" id="MVM28626.1"/>
    </source>
</evidence>
<dbReference type="EMBL" id="WPIN01000001">
    <property type="protein sequence ID" value="MVM28626.1"/>
    <property type="molecule type" value="Genomic_DNA"/>
</dbReference>
<accession>A0A7K1S4S8</accession>
<name>A0A7K1S4S8_9BACT</name>